<evidence type="ECO:0000259" key="3">
    <source>
        <dbReference type="PROSITE" id="PS01031"/>
    </source>
</evidence>
<feature type="domain" description="SHSP" evidence="3">
    <location>
        <begin position="42"/>
        <end position="155"/>
    </location>
</feature>
<evidence type="ECO:0000256" key="2">
    <source>
        <dbReference type="RuleBase" id="RU003616"/>
    </source>
</evidence>
<dbReference type="CDD" id="cd06464">
    <property type="entry name" value="ACD_sHsps-like"/>
    <property type="match status" value="1"/>
</dbReference>
<reference evidence="4" key="1">
    <citation type="submission" date="2022-04" db="EMBL/GenBank/DDBJ databases">
        <title>Complete genome of Methanoplanus endosymbiosus DSM 3599.</title>
        <authorList>
            <person name="Chen S.-C."/>
            <person name="You Y.-T."/>
            <person name="Zhou Y.-Z."/>
            <person name="Lai M.-C."/>
        </authorList>
    </citation>
    <scope>NUCLEOTIDE SEQUENCE</scope>
    <source>
        <strain evidence="4">DSM 3599</strain>
    </source>
</reference>
<accession>A0A9E7PQ35</accession>
<sequence length="155" mass="17769">MIRRRFYPFHSLWNEIDSMMAEMETRLGESVVPANIFSNQIMPAIKGECRVDVMDHQDEAVVVADLPGAEKEDVKIRLINPSTLEISCNREKTTEEGEKDSDYYVRERVYGSMKRIVSLPYDVEDKNTSATFKNGVLEVHFKKSEHETGGIIPIE</sequence>
<evidence type="ECO:0000313" key="4">
    <source>
        <dbReference type="EMBL" id="UUX92781.1"/>
    </source>
</evidence>
<protein>
    <submittedName>
        <fullName evidence="4">Hsp20/alpha crystallin family protein</fullName>
    </submittedName>
</protein>
<dbReference type="Pfam" id="PF00011">
    <property type="entry name" value="HSP20"/>
    <property type="match status" value="1"/>
</dbReference>
<dbReference type="RefSeq" id="WP_257742925.1">
    <property type="nucleotide sequence ID" value="NZ_CP096115.1"/>
</dbReference>
<keyword evidence="5" id="KW-1185">Reference proteome</keyword>
<evidence type="ECO:0000313" key="5">
    <source>
        <dbReference type="Proteomes" id="UP001060368"/>
    </source>
</evidence>
<dbReference type="InterPro" id="IPR002068">
    <property type="entry name" value="A-crystallin/Hsp20_dom"/>
</dbReference>
<organism evidence="4 5">
    <name type="scientific">Methanoplanus endosymbiosus</name>
    <dbReference type="NCBI Taxonomy" id="33865"/>
    <lineage>
        <taxon>Archaea</taxon>
        <taxon>Methanobacteriati</taxon>
        <taxon>Methanobacteriota</taxon>
        <taxon>Stenosarchaea group</taxon>
        <taxon>Methanomicrobia</taxon>
        <taxon>Methanomicrobiales</taxon>
        <taxon>Methanomicrobiaceae</taxon>
        <taxon>Methanoplanus</taxon>
    </lineage>
</organism>
<dbReference type="AlphaFoldDB" id="A0A9E7PQ35"/>
<proteinExistence type="inferred from homology"/>
<dbReference type="InterPro" id="IPR031107">
    <property type="entry name" value="Small_HSP"/>
</dbReference>
<evidence type="ECO:0000256" key="1">
    <source>
        <dbReference type="PROSITE-ProRule" id="PRU00285"/>
    </source>
</evidence>
<gene>
    <name evidence="4" type="ORF">L6E24_01230</name>
</gene>
<dbReference type="Proteomes" id="UP001060368">
    <property type="component" value="Chromosome"/>
</dbReference>
<dbReference type="KEGG" id="mend:L6E24_01230"/>
<dbReference type="PANTHER" id="PTHR11527">
    <property type="entry name" value="HEAT-SHOCK PROTEIN 20 FAMILY MEMBER"/>
    <property type="match status" value="1"/>
</dbReference>
<dbReference type="GeneID" id="74306275"/>
<dbReference type="Gene3D" id="2.60.40.790">
    <property type="match status" value="1"/>
</dbReference>
<dbReference type="EMBL" id="CP096115">
    <property type="protein sequence ID" value="UUX92781.1"/>
    <property type="molecule type" value="Genomic_DNA"/>
</dbReference>
<name>A0A9E7PQ35_9EURY</name>
<comment type="similarity">
    <text evidence="1 2">Belongs to the small heat shock protein (HSP20) family.</text>
</comment>
<dbReference type="SUPFAM" id="SSF49764">
    <property type="entry name" value="HSP20-like chaperones"/>
    <property type="match status" value="1"/>
</dbReference>
<dbReference type="InterPro" id="IPR008978">
    <property type="entry name" value="HSP20-like_chaperone"/>
</dbReference>
<dbReference type="PROSITE" id="PS01031">
    <property type="entry name" value="SHSP"/>
    <property type="match status" value="1"/>
</dbReference>